<evidence type="ECO:0000313" key="2">
    <source>
        <dbReference type="EMBL" id="MFD1418857.1"/>
    </source>
</evidence>
<dbReference type="Proteomes" id="UP001597251">
    <property type="component" value="Unassembled WGS sequence"/>
</dbReference>
<comment type="caution">
    <text evidence="2">The sequence shown here is derived from an EMBL/GenBank/DDBJ whole genome shotgun (WGS) entry which is preliminary data.</text>
</comment>
<feature type="domain" description="HTH cro/C1-type" evidence="1">
    <location>
        <begin position="15"/>
        <end position="70"/>
    </location>
</feature>
<dbReference type="PROSITE" id="PS50943">
    <property type="entry name" value="HTH_CROC1"/>
    <property type="match status" value="1"/>
</dbReference>
<organism evidence="2 3">
    <name type="scientific">Companilactobacillus keshanensis</name>
    <dbReference type="NCBI Taxonomy" id="2486003"/>
    <lineage>
        <taxon>Bacteria</taxon>
        <taxon>Bacillati</taxon>
        <taxon>Bacillota</taxon>
        <taxon>Bacilli</taxon>
        <taxon>Lactobacillales</taxon>
        <taxon>Lactobacillaceae</taxon>
        <taxon>Companilactobacillus</taxon>
    </lineage>
</organism>
<dbReference type="SUPFAM" id="SSF47413">
    <property type="entry name" value="lambda repressor-like DNA-binding domains"/>
    <property type="match status" value="1"/>
</dbReference>
<dbReference type="CDD" id="cd00093">
    <property type="entry name" value="HTH_XRE"/>
    <property type="match status" value="1"/>
</dbReference>
<evidence type="ECO:0000313" key="3">
    <source>
        <dbReference type="Proteomes" id="UP001597251"/>
    </source>
</evidence>
<name>A0ABW4BUJ3_9LACO</name>
<dbReference type="InterPro" id="IPR010982">
    <property type="entry name" value="Lambda_DNA-bd_dom_sf"/>
</dbReference>
<evidence type="ECO:0000259" key="1">
    <source>
        <dbReference type="PROSITE" id="PS50943"/>
    </source>
</evidence>
<dbReference type="RefSeq" id="WP_125676473.1">
    <property type="nucleotide sequence ID" value="NZ_JBHTOI010000046.1"/>
</dbReference>
<dbReference type="SMART" id="SM00530">
    <property type="entry name" value="HTH_XRE"/>
    <property type="match status" value="1"/>
</dbReference>
<dbReference type="Gene3D" id="1.10.260.40">
    <property type="entry name" value="lambda repressor-like DNA-binding domains"/>
    <property type="match status" value="1"/>
</dbReference>
<keyword evidence="3" id="KW-1185">Reference proteome</keyword>
<dbReference type="EMBL" id="JBHTOI010000046">
    <property type="protein sequence ID" value="MFD1418857.1"/>
    <property type="molecule type" value="Genomic_DNA"/>
</dbReference>
<reference evidence="3" key="1">
    <citation type="journal article" date="2019" name="Int. J. Syst. Evol. Microbiol.">
        <title>The Global Catalogue of Microorganisms (GCM) 10K type strain sequencing project: providing services to taxonomists for standard genome sequencing and annotation.</title>
        <authorList>
            <consortium name="The Broad Institute Genomics Platform"/>
            <consortium name="The Broad Institute Genome Sequencing Center for Infectious Disease"/>
            <person name="Wu L."/>
            <person name="Ma J."/>
        </authorList>
    </citation>
    <scope>NUCLEOTIDE SEQUENCE [LARGE SCALE GENOMIC DNA]</scope>
    <source>
        <strain evidence="3">CCM 8936</strain>
    </source>
</reference>
<gene>
    <name evidence="2" type="ORF">ACFQ42_08885</name>
</gene>
<sequence length="237" mass="27710">MEHQKQKNVEIHNNLKGIMAERQISISKLSEYSEVSRGTISRIYNNSRANITSDVSFALSGVLNVKCDELLSKVYKLIISDDPNGFTNENISILDSKIKACNLPSLKYEVYSGNRSMNFQMQYSSNRRFYLSGNMRFEFISIPKLTIINFGLIKNRPFIDLENYVFIFSKYLECFLEYSKKIRIGIIEMRLVMSETYNETGDIEIDIMKKLGFRYDTDKYNSRLYQNMIVNLFKQSD</sequence>
<proteinExistence type="predicted"/>
<dbReference type="InterPro" id="IPR001387">
    <property type="entry name" value="Cro/C1-type_HTH"/>
</dbReference>
<dbReference type="Pfam" id="PF13443">
    <property type="entry name" value="HTH_26"/>
    <property type="match status" value="1"/>
</dbReference>
<protein>
    <submittedName>
        <fullName evidence="2">Helix-turn-helix domain-containing protein</fullName>
    </submittedName>
</protein>
<accession>A0ABW4BUJ3</accession>